<keyword evidence="6 9" id="KW-0133">Cell shape</keyword>
<keyword evidence="12" id="KW-1185">Reference proteome</keyword>
<dbReference type="GO" id="GO:0018104">
    <property type="term" value="P:peptidoglycan-protein cross-linking"/>
    <property type="evidence" value="ECO:0007669"/>
    <property type="project" value="TreeGrafter"/>
</dbReference>
<dbReference type="CDD" id="cd16913">
    <property type="entry name" value="YkuD_like"/>
    <property type="match status" value="1"/>
</dbReference>
<evidence type="ECO:0000256" key="9">
    <source>
        <dbReference type="PROSITE-ProRule" id="PRU01373"/>
    </source>
</evidence>
<dbReference type="AlphaFoldDB" id="A0A1W2C481"/>
<protein>
    <submittedName>
        <fullName evidence="11">Lipoprotein-anchoring transpeptidase ErfK/SrfK</fullName>
    </submittedName>
</protein>
<dbReference type="GO" id="GO:0071972">
    <property type="term" value="F:peptidoglycan L,D-transpeptidase activity"/>
    <property type="evidence" value="ECO:0007669"/>
    <property type="project" value="TreeGrafter"/>
</dbReference>
<evidence type="ECO:0000256" key="4">
    <source>
        <dbReference type="ARBA" id="ARBA00022679"/>
    </source>
</evidence>
<dbReference type="SUPFAM" id="SSF141523">
    <property type="entry name" value="L,D-transpeptidase catalytic domain-like"/>
    <property type="match status" value="1"/>
</dbReference>
<accession>A0A1W2C481</accession>
<dbReference type="InterPro" id="IPR005490">
    <property type="entry name" value="LD_TPept_cat_dom"/>
</dbReference>
<dbReference type="RefSeq" id="WP_244556907.1">
    <property type="nucleotide sequence ID" value="NZ_FWXR01000008.1"/>
</dbReference>
<dbReference type="GO" id="GO:0016757">
    <property type="term" value="F:glycosyltransferase activity"/>
    <property type="evidence" value="ECO:0007669"/>
    <property type="project" value="UniProtKB-KW"/>
</dbReference>
<dbReference type="InterPro" id="IPR038063">
    <property type="entry name" value="Transpep_catalytic_dom"/>
</dbReference>
<dbReference type="Pfam" id="PF03734">
    <property type="entry name" value="YkuD"/>
    <property type="match status" value="1"/>
</dbReference>
<sequence>MTGLGLLALGGCTSANRIAASAPPRIQPRLQNATSGSWTYPTYYGPVYSEPFTIPAVPPGVVAPQYWRQLVDDPTGEQPGTLVVDPDEKYLYLVQEGDQALRYGIGVGRQGFSWSGSARVQYKKQWPTWTPPREMIERQPELEPYSSANGGMPPGLSNPLGARALYLFQNGVDTLYRIHGSPEANSIGRAVSSGCIRLLNHEIIDLYSRVPDGTLVKVRPSRRQIEASSMMAAL</sequence>
<evidence type="ECO:0000256" key="7">
    <source>
        <dbReference type="ARBA" id="ARBA00022984"/>
    </source>
</evidence>
<feature type="domain" description="L,D-TPase catalytic" evidence="10">
    <location>
        <begin position="80"/>
        <end position="219"/>
    </location>
</feature>
<name>A0A1W2C481_9HYPH</name>
<dbReference type="UniPathway" id="UPA00219"/>
<evidence type="ECO:0000256" key="3">
    <source>
        <dbReference type="ARBA" id="ARBA00022676"/>
    </source>
</evidence>
<dbReference type="InterPro" id="IPR050979">
    <property type="entry name" value="LD-transpeptidase"/>
</dbReference>
<dbReference type="STRING" id="937218.SAMN06297251_108149"/>
<evidence type="ECO:0000313" key="12">
    <source>
        <dbReference type="Proteomes" id="UP000192656"/>
    </source>
</evidence>
<dbReference type="PANTHER" id="PTHR30582">
    <property type="entry name" value="L,D-TRANSPEPTIDASE"/>
    <property type="match status" value="1"/>
</dbReference>
<keyword evidence="8 9" id="KW-0961">Cell wall biogenesis/degradation</keyword>
<dbReference type="GO" id="GO:0071555">
    <property type="term" value="P:cell wall organization"/>
    <property type="evidence" value="ECO:0007669"/>
    <property type="project" value="UniProtKB-UniRule"/>
</dbReference>
<gene>
    <name evidence="11" type="ORF">SAMN06297251_108149</name>
</gene>
<dbReference type="PANTHER" id="PTHR30582:SF24">
    <property type="entry name" value="L,D-TRANSPEPTIDASE ERFK_SRFK-RELATED"/>
    <property type="match status" value="1"/>
</dbReference>
<dbReference type="GO" id="GO:0005576">
    <property type="term" value="C:extracellular region"/>
    <property type="evidence" value="ECO:0007669"/>
    <property type="project" value="TreeGrafter"/>
</dbReference>
<dbReference type="EMBL" id="FWXR01000008">
    <property type="protein sequence ID" value="SMC79906.1"/>
    <property type="molecule type" value="Genomic_DNA"/>
</dbReference>
<dbReference type="FunFam" id="2.40.440.10:FF:000002">
    <property type="entry name" value="L,D-transpeptidase ErfK/SrfK"/>
    <property type="match status" value="1"/>
</dbReference>
<comment type="similarity">
    <text evidence="2">Belongs to the YkuD family.</text>
</comment>
<evidence type="ECO:0000256" key="8">
    <source>
        <dbReference type="ARBA" id="ARBA00023316"/>
    </source>
</evidence>
<evidence type="ECO:0000256" key="2">
    <source>
        <dbReference type="ARBA" id="ARBA00005992"/>
    </source>
</evidence>
<organism evidence="11 12">
    <name type="scientific">Fulvimarina manganoxydans</name>
    <dbReference type="NCBI Taxonomy" id="937218"/>
    <lineage>
        <taxon>Bacteria</taxon>
        <taxon>Pseudomonadati</taxon>
        <taxon>Pseudomonadota</taxon>
        <taxon>Alphaproteobacteria</taxon>
        <taxon>Hyphomicrobiales</taxon>
        <taxon>Aurantimonadaceae</taxon>
        <taxon>Fulvimarina</taxon>
    </lineage>
</organism>
<keyword evidence="4" id="KW-0808">Transferase</keyword>
<evidence type="ECO:0000313" key="11">
    <source>
        <dbReference type="EMBL" id="SMC79906.1"/>
    </source>
</evidence>
<keyword evidence="3" id="KW-0328">Glycosyltransferase</keyword>
<evidence type="ECO:0000256" key="5">
    <source>
        <dbReference type="ARBA" id="ARBA00022801"/>
    </source>
</evidence>
<keyword evidence="5" id="KW-0378">Hydrolase</keyword>
<reference evidence="11 12" key="1">
    <citation type="submission" date="2017-04" db="EMBL/GenBank/DDBJ databases">
        <authorList>
            <person name="Afonso C.L."/>
            <person name="Miller P.J."/>
            <person name="Scott M.A."/>
            <person name="Spackman E."/>
            <person name="Goraichik I."/>
            <person name="Dimitrov K.M."/>
            <person name="Suarez D.L."/>
            <person name="Swayne D.E."/>
        </authorList>
    </citation>
    <scope>NUCLEOTIDE SEQUENCE [LARGE SCALE GENOMIC DNA]</scope>
    <source>
        <strain evidence="11 12">CGMCC 1.10972</strain>
    </source>
</reference>
<dbReference type="PROSITE" id="PS52029">
    <property type="entry name" value="LD_TPASE"/>
    <property type="match status" value="1"/>
</dbReference>
<feature type="active site" description="Proton donor/acceptor" evidence="9">
    <location>
        <position position="179"/>
    </location>
</feature>
<keyword evidence="11" id="KW-0449">Lipoprotein</keyword>
<evidence type="ECO:0000256" key="1">
    <source>
        <dbReference type="ARBA" id="ARBA00004752"/>
    </source>
</evidence>
<comment type="pathway">
    <text evidence="1 9">Cell wall biogenesis; peptidoglycan biosynthesis.</text>
</comment>
<feature type="active site" description="Nucleophile" evidence="9">
    <location>
        <position position="195"/>
    </location>
</feature>
<proteinExistence type="inferred from homology"/>
<evidence type="ECO:0000256" key="6">
    <source>
        <dbReference type="ARBA" id="ARBA00022960"/>
    </source>
</evidence>
<dbReference type="GO" id="GO:0008360">
    <property type="term" value="P:regulation of cell shape"/>
    <property type="evidence" value="ECO:0007669"/>
    <property type="project" value="UniProtKB-UniRule"/>
</dbReference>
<dbReference type="Proteomes" id="UP000192656">
    <property type="component" value="Unassembled WGS sequence"/>
</dbReference>
<evidence type="ECO:0000259" key="10">
    <source>
        <dbReference type="PROSITE" id="PS52029"/>
    </source>
</evidence>
<keyword evidence="7 9" id="KW-0573">Peptidoglycan synthesis</keyword>
<dbReference type="Gene3D" id="2.40.440.10">
    <property type="entry name" value="L,D-transpeptidase catalytic domain-like"/>
    <property type="match status" value="1"/>
</dbReference>